<comment type="caution">
    <text evidence="1">The sequence shown here is derived from an EMBL/GenBank/DDBJ whole genome shotgun (WGS) entry which is preliminary data.</text>
</comment>
<dbReference type="OrthoDB" id="1703270at2759"/>
<gene>
    <name evidence="1" type="ORF">CSOL1703_00011481</name>
</gene>
<dbReference type="Proteomes" id="UP000775872">
    <property type="component" value="Unassembled WGS sequence"/>
</dbReference>
<organism evidence="1 2">
    <name type="scientific">Clonostachys solani</name>
    <dbReference type="NCBI Taxonomy" id="160281"/>
    <lineage>
        <taxon>Eukaryota</taxon>
        <taxon>Fungi</taxon>
        <taxon>Dikarya</taxon>
        <taxon>Ascomycota</taxon>
        <taxon>Pezizomycotina</taxon>
        <taxon>Sordariomycetes</taxon>
        <taxon>Hypocreomycetidae</taxon>
        <taxon>Hypocreales</taxon>
        <taxon>Bionectriaceae</taxon>
        <taxon>Clonostachys</taxon>
    </lineage>
</organism>
<accession>A0A9N9ZQ00</accession>
<dbReference type="EMBL" id="CABFOC020000097">
    <property type="protein sequence ID" value="CAH0059442.1"/>
    <property type="molecule type" value="Genomic_DNA"/>
</dbReference>
<reference evidence="1 2" key="2">
    <citation type="submission" date="2021-10" db="EMBL/GenBank/DDBJ databases">
        <authorList>
            <person name="Piombo E."/>
        </authorList>
    </citation>
    <scope>NUCLEOTIDE SEQUENCE [LARGE SCALE GENOMIC DNA]</scope>
</reference>
<dbReference type="AlphaFoldDB" id="A0A9N9ZQ00"/>
<keyword evidence="2" id="KW-1185">Reference proteome</keyword>
<protein>
    <submittedName>
        <fullName evidence="1">Uncharacterized protein</fullName>
    </submittedName>
</protein>
<proteinExistence type="predicted"/>
<name>A0A9N9ZQ00_9HYPO</name>
<evidence type="ECO:0000313" key="1">
    <source>
        <dbReference type="EMBL" id="CAH0059442.1"/>
    </source>
</evidence>
<evidence type="ECO:0000313" key="2">
    <source>
        <dbReference type="Proteomes" id="UP000775872"/>
    </source>
</evidence>
<reference evidence="2" key="1">
    <citation type="submission" date="2019-06" db="EMBL/GenBank/DDBJ databases">
        <authorList>
            <person name="Broberg M."/>
        </authorList>
    </citation>
    <scope>NUCLEOTIDE SEQUENCE [LARGE SCALE GENOMIC DNA]</scope>
</reference>
<sequence length="220" mass="24895">MKLHLQYMGADKSPAVPQSPAELAAFRLETTSIKTRKLTKDIIKRQELSQRKTETQGDDATKLRPKPVLFNDKTFGDALSPFFATDSWFNKSQPGGHEAQARWPTMADFKEDGDHRAPRHSRYFPLPRVDGVAILAQDHSNGQMSSLETGIKQEKGAVKCGPRFILPVSSNFHPPLDGPEDVLEDLPDDCEEARVPPCFYRFVESIYNEDKDEEETEDFK</sequence>